<feature type="signal peptide" evidence="1">
    <location>
        <begin position="1"/>
        <end position="33"/>
    </location>
</feature>
<keyword evidence="1" id="KW-0732">Signal</keyword>
<evidence type="ECO:0000256" key="1">
    <source>
        <dbReference type="SAM" id="SignalP"/>
    </source>
</evidence>
<comment type="caution">
    <text evidence="2">The sequence shown here is derived from an EMBL/GenBank/DDBJ whole genome shotgun (WGS) entry which is preliminary data.</text>
</comment>
<evidence type="ECO:0008006" key="4">
    <source>
        <dbReference type="Google" id="ProtNLM"/>
    </source>
</evidence>
<protein>
    <recommendedName>
        <fullName evidence="4">PEP-CTERM sorting domain-containing protein</fullName>
    </recommendedName>
</protein>
<reference evidence="2 3" key="1">
    <citation type="submission" date="2024-07" db="EMBL/GenBank/DDBJ databases">
        <authorList>
            <person name="Kang M."/>
        </authorList>
    </citation>
    <scope>NUCLEOTIDE SEQUENCE [LARGE SCALE GENOMIC DNA]</scope>
    <source>
        <strain evidence="2 3">DFM31</strain>
    </source>
</reference>
<accession>A0ABV3L1U1</accession>
<dbReference type="Proteomes" id="UP001553161">
    <property type="component" value="Unassembled WGS sequence"/>
</dbReference>
<evidence type="ECO:0000313" key="2">
    <source>
        <dbReference type="EMBL" id="MEV8465529.1"/>
    </source>
</evidence>
<proteinExistence type="predicted"/>
<gene>
    <name evidence="2" type="ORF">AB0T83_01880</name>
</gene>
<dbReference type="EMBL" id="JBFBVU010000001">
    <property type="protein sequence ID" value="MEV8465529.1"/>
    <property type="molecule type" value="Genomic_DNA"/>
</dbReference>
<name>A0ABV3L1U1_9RHOB</name>
<evidence type="ECO:0000313" key="3">
    <source>
        <dbReference type="Proteomes" id="UP001553161"/>
    </source>
</evidence>
<dbReference type="RefSeq" id="WP_366191037.1">
    <property type="nucleotide sequence ID" value="NZ_JBFBVU010000001.1"/>
</dbReference>
<sequence length="245" mass="27353">MIHYLAVRSWTTICASILCVALVSTIPPTRVSASSYPTYPQGGTFYFDFLYYDPIWDATYGFVQGFDYVQSNPVPYHFNFRHKDGLPFSVGPYYIDGLWYSTETGGYLSYGEVPDFYYVQGLRNGKVIEHYTLPENEYGTLPFNGVYDEIRFGWHFPNGVSPALSAEEGWGSPGSQLSDFLAPGEIGCYYFTCGKWSLYADITAVDPSNSLRPTNVPLPAPAAGLLASLASLALIRRKRRCQKPA</sequence>
<keyword evidence="3" id="KW-1185">Reference proteome</keyword>
<feature type="chain" id="PRO_5046278449" description="PEP-CTERM sorting domain-containing protein" evidence="1">
    <location>
        <begin position="34"/>
        <end position="245"/>
    </location>
</feature>
<organism evidence="2 3">
    <name type="scientific">Meridianimarinicoccus marinus</name>
    <dbReference type="NCBI Taxonomy" id="3231483"/>
    <lineage>
        <taxon>Bacteria</taxon>
        <taxon>Pseudomonadati</taxon>
        <taxon>Pseudomonadota</taxon>
        <taxon>Alphaproteobacteria</taxon>
        <taxon>Rhodobacterales</taxon>
        <taxon>Paracoccaceae</taxon>
        <taxon>Meridianimarinicoccus</taxon>
    </lineage>
</organism>